<name>A0ABS6RZ48_9BACT</name>
<accession>A0ABS6RZ48</accession>
<gene>
    <name evidence="2" type="ORF">HWQ67_06795</name>
</gene>
<dbReference type="EMBL" id="JABXWD010000090">
    <property type="protein sequence ID" value="MBV6341289.1"/>
    <property type="molecule type" value="Genomic_DNA"/>
</dbReference>
<dbReference type="InterPro" id="IPR006674">
    <property type="entry name" value="HD_domain"/>
</dbReference>
<dbReference type="Pfam" id="PF01966">
    <property type="entry name" value="HD"/>
    <property type="match status" value="1"/>
</dbReference>
<organism evidence="2 3">
    <name type="scientific">Candidatus Magnetobacterium casense</name>
    <dbReference type="NCBI Taxonomy" id="1455061"/>
    <lineage>
        <taxon>Bacteria</taxon>
        <taxon>Pseudomonadati</taxon>
        <taxon>Nitrospirota</taxon>
        <taxon>Thermodesulfovibrionia</taxon>
        <taxon>Thermodesulfovibrionales</taxon>
        <taxon>Candidatus Magnetobacteriaceae</taxon>
        <taxon>Candidatus Magnetobacterium</taxon>
    </lineage>
</organism>
<proteinExistence type="predicted"/>
<evidence type="ECO:0000313" key="2">
    <source>
        <dbReference type="EMBL" id="MBV6341289.1"/>
    </source>
</evidence>
<protein>
    <submittedName>
        <fullName evidence="2">HD domain-containing protein</fullName>
    </submittedName>
</protein>
<dbReference type="RefSeq" id="WP_218251924.1">
    <property type="nucleotide sequence ID" value="NZ_JABXWD010000090.1"/>
</dbReference>
<evidence type="ECO:0000313" key="3">
    <source>
        <dbReference type="Proteomes" id="UP001196980"/>
    </source>
</evidence>
<dbReference type="CDD" id="cd00077">
    <property type="entry name" value="HDc"/>
    <property type="match status" value="1"/>
</dbReference>
<evidence type="ECO:0000259" key="1">
    <source>
        <dbReference type="Pfam" id="PF01966"/>
    </source>
</evidence>
<keyword evidence="3" id="KW-1185">Reference proteome</keyword>
<reference evidence="2 3" key="1">
    <citation type="journal article" date="2020" name="J Geophys Res Biogeosci">
        <title>Magnetotaxis as an Adaptation to Enable Bacterial Shuttling of Microbial Sulfur and Sulfur Cycling Across Aquatic Oxic#Anoxic Interfaces.</title>
        <authorList>
            <person name="Li J."/>
            <person name="Liu P."/>
            <person name="Wang J."/>
            <person name="Roberts A.P."/>
            <person name="Pan Y."/>
        </authorList>
    </citation>
    <scope>NUCLEOTIDE SEQUENCE [LARGE SCALE GENOMIC DNA]</scope>
    <source>
        <strain evidence="2 3">MYR-1_YQ</strain>
    </source>
</reference>
<sequence>MNREDFVALRSWFKGFCQSFYSAEREDQLNVALKERHSFSVWENMALIARQHLDGEGGVVLAEAVGLLHDVGRFPQYARYKTFRDSISVNHGALGMETLIKEGPLAQMNSREYAILTQSVKYHNAYKIPPELDTETVTYLKLIRDADKLDIWRVFVEYFDTDEADRPSAAALGLPLVGTCSDTVLRCIYNRQMVALKDVSTLDDYKLLQLSWIFDLNFSTSHRLLLERGYIGRILENMPQVDGLDTFLTDCVREKTTVDF</sequence>
<feature type="domain" description="HD" evidence="1">
    <location>
        <begin position="36"/>
        <end position="150"/>
    </location>
</feature>
<dbReference type="Proteomes" id="UP001196980">
    <property type="component" value="Unassembled WGS sequence"/>
</dbReference>
<comment type="caution">
    <text evidence="2">The sequence shown here is derived from an EMBL/GenBank/DDBJ whole genome shotgun (WGS) entry which is preliminary data.</text>
</comment>
<dbReference type="InterPro" id="IPR003607">
    <property type="entry name" value="HD/PDEase_dom"/>
</dbReference>